<organism evidence="1 2">
    <name type="scientific">Canna indica</name>
    <name type="common">Indian-shot</name>
    <dbReference type="NCBI Taxonomy" id="4628"/>
    <lineage>
        <taxon>Eukaryota</taxon>
        <taxon>Viridiplantae</taxon>
        <taxon>Streptophyta</taxon>
        <taxon>Embryophyta</taxon>
        <taxon>Tracheophyta</taxon>
        <taxon>Spermatophyta</taxon>
        <taxon>Magnoliopsida</taxon>
        <taxon>Liliopsida</taxon>
        <taxon>Zingiberales</taxon>
        <taxon>Cannaceae</taxon>
        <taxon>Canna</taxon>
    </lineage>
</organism>
<keyword evidence="2" id="KW-1185">Reference proteome</keyword>
<protein>
    <submittedName>
        <fullName evidence="1">Uncharacterized protein</fullName>
    </submittedName>
</protein>
<proteinExistence type="predicted"/>
<dbReference type="EMBL" id="CP136892">
    <property type="protein sequence ID" value="WOK99946.1"/>
    <property type="molecule type" value="Genomic_DNA"/>
</dbReference>
<dbReference type="AlphaFoldDB" id="A0AAQ3K0V1"/>
<gene>
    <name evidence="1" type="ORF">Cni_G08658</name>
</gene>
<reference evidence="1 2" key="1">
    <citation type="submission" date="2023-10" db="EMBL/GenBank/DDBJ databases">
        <title>Chromosome-scale genome assembly provides insights into flower coloration mechanisms of Canna indica.</title>
        <authorList>
            <person name="Li C."/>
        </authorList>
    </citation>
    <scope>NUCLEOTIDE SEQUENCE [LARGE SCALE GENOMIC DNA]</scope>
    <source>
        <tissue evidence="1">Flower</tissue>
    </source>
</reference>
<sequence>MMRYTRLIYESISTSDDVVIFAKGINHRQGTNNLVSGLRCIFSPASGCATVALTSGSSSTQEVFRCPHPPSANVSAAGSLSVSLASVPG</sequence>
<dbReference type="Proteomes" id="UP001327560">
    <property type="component" value="Chromosome 3"/>
</dbReference>
<name>A0AAQ3K0V1_9LILI</name>
<evidence type="ECO:0000313" key="1">
    <source>
        <dbReference type="EMBL" id="WOK99946.1"/>
    </source>
</evidence>
<accession>A0AAQ3K0V1</accession>
<evidence type="ECO:0000313" key="2">
    <source>
        <dbReference type="Proteomes" id="UP001327560"/>
    </source>
</evidence>